<dbReference type="SUPFAM" id="SSF52833">
    <property type="entry name" value="Thioredoxin-like"/>
    <property type="match status" value="1"/>
</dbReference>
<evidence type="ECO:0000256" key="11">
    <source>
        <dbReference type="ARBA" id="ARBA00049091"/>
    </source>
</evidence>
<keyword evidence="6" id="KW-1015">Disulfide bond</keyword>
<dbReference type="EC" id="1.11.1.24" evidence="2"/>
<protein>
    <recommendedName>
        <fullName evidence="2">thioredoxin-dependent peroxiredoxin</fullName>
        <ecNumber evidence="2">1.11.1.24</ecNumber>
    </recommendedName>
    <alternativeName>
        <fullName evidence="10">Bacterioferritin comigratory protein</fullName>
    </alternativeName>
    <alternativeName>
        <fullName evidence="8">Thioredoxin peroxidase</fullName>
    </alternativeName>
</protein>
<organism evidence="13 14">
    <name type="scientific">Tychonema bourrellyi FEM_GT703</name>
    <dbReference type="NCBI Taxonomy" id="2040638"/>
    <lineage>
        <taxon>Bacteria</taxon>
        <taxon>Bacillati</taxon>
        <taxon>Cyanobacteriota</taxon>
        <taxon>Cyanophyceae</taxon>
        <taxon>Oscillatoriophycideae</taxon>
        <taxon>Oscillatoriales</taxon>
        <taxon>Microcoleaceae</taxon>
        <taxon>Tychonema</taxon>
    </lineage>
</organism>
<evidence type="ECO:0000256" key="6">
    <source>
        <dbReference type="ARBA" id="ARBA00023157"/>
    </source>
</evidence>
<keyword evidence="4" id="KW-0049">Antioxidant</keyword>
<dbReference type="EMBL" id="NXIB02000010">
    <property type="protein sequence ID" value="PHX56860.1"/>
    <property type="molecule type" value="Genomic_DNA"/>
</dbReference>
<feature type="domain" description="Thioredoxin" evidence="12">
    <location>
        <begin position="43"/>
        <end position="216"/>
    </location>
</feature>
<keyword evidence="3" id="KW-0575">Peroxidase</keyword>
<dbReference type="GO" id="GO:0034599">
    <property type="term" value="P:cellular response to oxidative stress"/>
    <property type="evidence" value="ECO:0007669"/>
    <property type="project" value="TreeGrafter"/>
</dbReference>
<evidence type="ECO:0000256" key="5">
    <source>
        <dbReference type="ARBA" id="ARBA00023002"/>
    </source>
</evidence>
<dbReference type="PROSITE" id="PS00194">
    <property type="entry name" value="THIOREDOXIN_1"/>
    <property type="match status" value="1"/>
</dbReference>
<dbReference type="InterPro" id="IPR013766">
    <property type="entry name" value="Thioredoxin_domain"/>
</dbReference>
<dbReference type="PROSITE" id="PS51352">
    <property type="entry name" value="THIOREDOXIN_2"/>
    <property type="match status" value="1"/>
</dbReference>
<evidence type="ECO:0000259" key="12">
    <source>
        <dbReference type="PROSITE" id="PS51352"/>
    </source>
</evidence>
<comment type="function">
    <text evidence="1">Thiol-specific peroxidase that catalyzes the reduction of hydrogen peroxide and organic hydroperoxides to water and alcohols, respectively. Plays a role in cell protection against oxidative stress by detoxifying peroxides and as sensor of hydrogen peroxide-mediated signaling events.</text>
</comment>
<dbReference type="Proteomes" id="UP000226442">
    <property type="component" value="Unassembled WGS sequence"/>
</dbReference>
<proteinExistence type="inferred from homology"/>
<dbReference type="OrthoDB" id="9809746at2"/>
<comment type="caution">
    <text evidence="13">The sequence shown here is derived from an EMBL/GenBank/DDBJ whole genome shotgun (WGS) entry which is preliminary data.</text>
</comment>
<dbReference type="PANTHER" id="PTHR42801">
    <property type="entry name" value="THIOREDOXIN-DEPENDENT PEROXIDE REDUCTASE"/>
    <property type="match status" value="1"/>
</dbReference>
<evidence type="ECO:0000256" key="10">
    <source>
        <dbReference type="ARBA" id="ARBA00041373"/>
    </source>
</evidence>
<evidence type="ECO:0000313" key="14">
    <source>
        <dbReference type="Proteomes" id="UP000226442"/>
    </source>
</evidence>
<dbReference type="InterPro" id="IPR036249">
    <property type="entry name" value="Thioredoxin-like_sf"/>
</dbReference>
<dbReference type="Gene3D" id="3.40.30.10">
    <property type="entry name" value="Glutaredoxin"/>
    <property type="match status" value="1"/>
</dbReference>
<dbReference type="AlphaFoldDB" id="A0A2G4F530"/>
<reference evidence="13" key="1">
    <citation type="submission" date="2017-10" db="EMBL/GenBank/DDBJ databases">
        <title>Draft genome sequence of the planktic cyanobacteria Tychonema bourrellyi isolated from alpine lentic freshwater.</title>
        <authorList>
            <person name="Tett A."/>
            <person name="Armanini F."/>
            <person name="Asnicar F."/>
            <person name="Boscaini A."/>
            <person name="Pasolli E."/>
            <person name="Zolfo M."/>
            <person name="Donati C."/>
            <person name="Salmaso N."/>
            <person name="Segata N."/>
        </authorList>
    </citation>
    <scope>NUCLEOTIDE SEQUENCE</scope>
    <source>
        <strain evidence="13">FEM_GT703</strain>
    </source>
</reference>
<dbReference type="GO" id="GO:0045454">
    <property type="term" value="P:cell redox homeostasis"/>
    <property type="evidence" value="ECO:0007669"/>
    <property type="project" value="TreeGrafter"/>
</dbReference>
<comment type="catalytic activity">
    <reaction evidence="11">
        <text>a hydroperoxide + [thioredoxin]-dithiol = an alcohol + [thioredoxin]-disulfide + H2O</text>
        <dbReference type="Rhea" id="RHEA:62620"/>
        <dbReference type="Rhea" id="RHEA-COMP:10698"/>
        <dbReference type="Rhea" id="RHEA-COMP:10700"/>
        <dbReference type="ChEBI" id="CHEBI:15377"/>
        <dbReference type="ChEBI" id="CHEBI:29950"/>
        <dbReference type="ChEBI" id="CHEBI:30879"/>
        <dbReference type="ChEBI" id="CHEBI:35924"/>
        <dbReference type="ChEBI" id="CHEBI:50058"/>
        <dbReference type="EC" id="1.11.1.24"/>
    </reaction>
</comment>
<dbReference type="InterPro" id="IPR000866">
    <property type="entry name" value="AhpC/TSA"/>
</dbReference>
<gene>
    <name evidence="13" type="ORF">CP500_003020</name>
</gene>
<keyword evidence="5" id="KW-0560">Oxidoreductase</keyword>
<comment type="similarity">
    <text evidence="9">Belongs to the peroxiredoxin family. BCP/PrxQ subfamily.</text>
</comment>
<evidence type="ECO:0000256" key="9">
    <source>
        <dbReference type="ARBA" id="ARBA00038489"/>
    </source>
</evidence>
<dbReference type="GO" id="GO:0008379">
    <property type="term" value="F:thioredoxin peroxidase activity"/>
    <property type="evidence" value="ECO:0007669"/>
    <property type="project" value="TreeGrafter"/>
</dbReference>
<dbReference type="PANTHER" id="PTHR42801:SF7">
    <property type="entry name" value="SLL1159 PROTEIN"/>
    <property type="match status" value="1"/>
</dbReference>
<keyword evidence="7" id="KW-0676">Redox-active center</keyword>
<keyword evidence="14" id="KW-1185">Reference proteome</keyword>
<dbReference type="CDD" id="cd02970">
    <property type="entry name" value="PRX_like2"/>
    <property type="match status" value="1"/>
</dbReference>
<sequence length="218" mass="24606">MNLQLELSKFKREFLLKIPSEKAVIMQGATQALAKEFQNRRALRIDDEAPDFVIQNTDGQQISLYDKLNQVAVILTFYFGGWCPYCNLELRAYERLLPKIQALGASVLAISPQTLDASQKTVLNNGLSFDVLSDAGCQIARDYGIVFEIPDRLRLLYTELGHALPDYNGTEDWLLPVTATFIIDRRRHIALAHIDVDYTKRYEPADAIAILLSLFVAA</sequence>
<dbReference type="InterPro" id="IPR050924">
    <property type="entry name" value="Peroxiredoxin_BCP/PrxQ"/>
</dbReference>
<evidence type="ECO:0000313" key="13">
    <source>
        <dbReference type="EMBL" id="PHX56860.1"/>
    </source>
</evidence>
<evidence type="ECO:0000256" key="2">
    <source>
        <dbReference type="ARBA" id="ARBA00013017"/>
    </source>
</evidence>
<name>A0A2G4F530_9CYAN</name>
<dbReference type="RefSeq" id="WP_096832305.1">
    <property type="nucleotide sequence ID" value="NZ_NXIB02000010.1"/>
</dbReference>
<accession>A0A2G4F530</accession>
<evidence type="ECO:0000256" key="4">
    <source>
        <dbReference type="ARBA" id="ARBA00022862"/>
    </source>
</evidence>
<dbReference type="GO" id="GO:0005737">
    <property type="term" value="C:cytoplasm"/>
    <property type="evidence" value="ECO:0007669"/>
    <property type="project" value="TreeGrafter"/>
</dbReference>
<dbReference type="Pfam" id="PF00578">
    <property type="entry name" value="AhpC-TSA"/>
    <property type="match status" value="1"/>
</dbReference>
<evidence type="ECO:0000256" key="8">
    <source>
        <dbReference type="ARBA" id="ARBA00032824"/>
    </source>
</evidence>
<evidence type="ECO:0000256" key="1">
    <source>
        <dbReference type="ARBA" id="ARBA00003330"/>
    </source>
</evidence>
<evidence type="ECO:0000256" key="3">
    <source>
        <dbReference type="ARBA" id="ARBA00022559"/>
    </source>
</evidence>
<evidence type="ECO:0000256" key="7">
    <source>
        <dbReference type="ARBA" id="ARBA00023284"/>
    </source>
</evidence>
<dbReference type="InterPro" id="IPR017937">
    <property type="entry name" value="Thioredoxin_CS"/>
</dbReference>